<feature type="domain" description="Radical SAM core" evidence="5">
    <location>
        <begin position="90"/>
        <end position="302"/>
    </location>
</feature>
<dbReference type="HOGENOM" id="CLU_023791_0_0_9"/>
<evidence type="ECO:0000259" key="5">
    <source>
        <dbReference type="PROSITE" id="PS51918"/>
    </source>
</evidence>
<dbReference type="OrthoDB" id="9810775at2"/>
<dbReference type="InterPro" id="IPR056488">
    <property type="entry name" value="Zn_ribbon_HMPTM"/>
</dbReference>
<dbReference type="SFLD" id="SFLDG01067">
    <property type="entry name" value="SPASM/twitch_domain_containing"/>
    <property type="match status" value="1"/>
</dbReference>
<dbReference type="InterPro" id="IPR058240">
    <property type="entry name" value="rSAM_sf"/>
</dbReference>
<dbReference type="SUPFAM" id="SSF102114">
    <property type="entry name" value="Radical SAM enzymes"/>
    <property type="match status" value="1"/>
</dbReference>
<dbReference type="InterPro" id="IPR054698">
    <property type="entry name" value="rSAM_Se_TrsS"/>
</dbReference>
<keyword evidence="2" id="KW-0479">Metal-binding</keyword>
<organism evidence="6 7">
    <name type="scientific">Desulforamulus ruminis (strain ATCC 23193 / DSM 2154 / NCIMB 8452 / DL)</name>
    <name type="common">Desulfotomaculum ruminis</name>
    <dbReference type="NCBI Taxonomy" id="696281"/>
    <lineage>
        <taxon>Bacteria</taxon>
        <taxon>Bacillati</taxon>
        <taxon>Bacillota</taxon>
        <taxon>Clostridia</taxon>
        <taxon>Eubacteriales</taxon>
        <taxon>Peptococcaceae</taxon>
        <taxon>Desulforamulus</taxon>
    </lineage>
</organism>
<reference evidence="6 7" key="2">
    <citation type="journal article" date="2012" name="Stand. Genomic Sci.">
        <title>Complete genome sequence of the sulfate-reducing firmicute Desulfotomaculum ruminis type strain (DL(T)).</title>
        <authorList>
            <person name="Spring S."/>
            <person name="Visser M."/>
            <person name="Lu M."/>
            <person name="Copeland A."/>
            <person name="Lapidus A."/>
            <person name="Lucas S."/>
            <person name="Cheng J.F."/>
            <person name="Han C."/>
            <person name="Tapia R."/>
            <person name="Goodwin L.A."/>
            <person name="Pitluck S."/>
            <person name="Ivanova N."/>
            <person name="Land M."/>
            <person name="Hauser L."/>
            <person name="Larimer F."/>
            <person name="Rohde M."/>
            <person name="Goker M."/>
            <person name="Detter J.C."/>
            <person name="Kyrpides N.C."/>
            <person name="Woyke T."/>
            <person name="Schaap P.J."/>
            <person name="Plugge C.M."/>
            <person name="Muyzer G."/>
            <person name="Kuever J."/>
            <person name="Pereira I.A."/>
            <person name="Parshina S.N."/>
            <person name="Bernier-Latmani R."/>
            <person name="Stams A.J."/>
            <person name="Klenk H.P."/>
        </authorList>
    </citation>
    <scope>NUCLEOTIDE SEQUENCE [LARGE SCALE GENOMIC DNA]</scope>
    <source>
        <strain evidence="7">ATCC 23193 / DSM 2154 / NCIB 8452 / DL</strain>
    </source>
</reference>
<dbReference type="GO" id="GO:0046872">
    <property type="term" value="F:metal ion binding"/>
    <property type="evidence" value="ECO:0007669"/>
    <property type="project" value="UniProtKB-KW"/>
</dbReference>
<dbReference type="SFLD" id="SFLDS00029">
    <property type="entry name" value="Radical_SAM"/>
    <property type="match status" value="1"/>
</dbReference>
<evidence type="ECO:0000256" key="1">
    <source>
        <dbReference type="ARBA" id="ARBA00022691"/>
    </source>
</evidence>
<dbReference type="Pfam" id="PF23545">
    <property type="entry name" value="Zn_ribbon_HMPTM"/>
    <property type="match status" value="1"/>
</dbReference>
<dbReference type="SFLD" id="SFLDG01100">
    <property type="entry name" value="methyltransferase_(Class_D)"/>
    <property type="match status" value="1"/>
</dbReference>
<protein>
    <submittedName>
        <fullName evidence="6">Radical SAM domain protein</fullName>
    </submittedName>
</protein>
<keyword evidence="3" id="KW-0408">Iron</keyword>
<proteinExistence type="predicted"/>
<dbReference type="EMBL" id="CP002780">
    <property type="protein sequence ID" value="AEG58814.1"/>
    <property type="molecule type" value="Genomic_DNA"/>
</dbReference>
<dbReference type="CDD" id="cd01335">
    <property type="entry name" value="Radical_SAM"/>
    <property type="match status" value="1"/>
</dbReference>
<dbReference type="AlphaFoldDB" id="F6DS52"/>
<sequence length="468" mass="52169">MRGEGTSLDRTESLCPRCLKRIPAEKVMRGDKIYLVKSCPEHGSFEAILWRGQPDYLSWIRPKVPSQPKICFTQVEKGCPFDCGLCPGHRQHSCTVLLEVTQRCNLTCPLCFADAGREPARDPSLEKIGDWYKTILAAGGPYNLQLSGGEPTLRDDLPEIIDLGRSMGYSFIQLNTNGLRLAAEAAYVKKLKDAGLTSVFLQFDGTEDDIYQKLRGRPLVKEKMLAIKHCAEYNLGVILVPTLVPGVNVHNIGAIIERALDYLPIVRGVHFQPVSYFGRYPKAPGEEDRITIPEVIREIAGQSKGRIKTENFKPPGCENSLCSFHGNFVLMPGGELRSWSKHVAKSCCGKPEIAEEGARKARNFVAAHWSAPRVTTVANVGGHEEGFALWDAFLERIRTHSFSISGMAFQDVWNLDLERLRDCCIHVLSPQGKLIPFCAYNLTDPLGRPLYRDRRSGHGNNTFTPLDC</sequence>
<dbReference type="PROSITE" id="PS51918">
    <property type="entry name" value="RADICAL_SAM"/>
    <property type="match status" value="1"/>
</dbReference>
<dbReference type="Proteomes" id="UP000009234">
    <property type="component" value="Chromosome"/>
</dbReference>
<dbReference type="Gene3D" id="3.20.20.70">
    <property type="entry name" value="Aldolase class I"/>
    <property type="match status" value="1"/>
</dbReference>
<gene>
    <name evidence="6" type="ordered locus">Desru_0528</name>
</gene>
<dbReference type="eggNOG" id="COG1964">
    <property type="taxonomic scope" value="Bacteria"/>
</dbReference>
<evidence type="ECO:0000256" key="2">
    <source>
        <dbReference type="ARBA" id="ARBA00022723"/>
    </source>
</evidence>
<accession>F6DS52</accession>
<dbReference type="PANTHER" id="PTHR43306:SF1">
    <property type="entry name" value="7,8-DIHYDRO-6-HYDROXYMETHYLPTERIN DIMETHYLTRANSFERASE"/>
    <property type="match status" value="1"/>
</dbReference>
<dbReference type="InterPro" id="IPR007197">
    <property type="entry name" value="rSAM"/>
</dbReference>
<dbReference type="GO" id="GO:0051536">
    <property type="term" value="F:iron-sulfur cluster binding"/>
    <property type="evidence" value="ECO:0007669"/>
    <property type="project" value="UniProtKB-KW"/>
</dbReference>
<evidence type="ECO:0000313" key="7">
    <source>
        <dbReference type="Proteomes" id="UP000009234"/>
    </source>
</evidence>
<dbReference type="InterPro" id="IPR013785">
    <property type="entry name" value="Aldolase_TIM"/>
</dbReference>
<dbReference type="InterPro" id="IPR034474">
    <property type="entry name" value="Methyltransferase_Class_D"/>
</dbReference>
<dbReference type="KEGG" id="dru:Desru_0528"/>
<keyword evidence="7" id="KW-1185">Reference proteome</keyword>
<evidence type="ECO:0000256" key="3">
    <source>
        <dbReference type="ARBA" id="ARBA00023004"/>
    </source>
</evidence>
<name>F6DS52_DESRL</name>
<dbReference type="Pfam" id="PF04055">
    <property type="entry name" value="Radical_SAM"/>
    <property type="match status" value="1"/>
</dbReference>
<dbReference type="STRING" id="696281.Desru_0528"/>
<dbReference type="NCBIfam" id="NF045646">
    <property type="entry name" value="rSAM_Se_TrsS"/>
    <property type="match status" value="1"/>
</dbReference>
<dbReference type="PANTHER" id="PTHR43306">
    <property type="entry name" value="7,8-DIHYDRO-6-HYDROXYMETHYLPTERIN DIMETHYLTRANSFERASE"/>
    <property type="match status" value="1"/>
</dbReference>
<evidence type="ECO:0000256" key="4">
    <source>
        <dbReference type="ARBA" id="ARBA00023014"/>
    </source>
</evidence>
<dbReference type="RefSeq" id="WP_013840589.1">
    <property type="nucleotide sequence ID" value="NC_015589.1"/>
</dbReference>
<keyword evidence="1" id="KW-0949">S-adenosyl-L-methionine</keyword>
<keyword evidence="4" id="KW-0411">Iron-sulfur</keyword>
<reference evidence="7" key="1">
    <citation type="submission" date="2011-05" db="EMBL/GenBank/DDBJ databases">
        <title>Complete sequence of Desulfotomaculum ruminis DSM 2154.</title>
        <authorList>
            <person name="Lucas S."/>
            <person name="Copeland A."/>
            <person name="Lapidus A."/>
            <person name="Cheng J.-F."/>
            <person name="Goodwin L."/>
            <person name="Pitluck S."/>
            <person name="Lu M."/>
            <person name="Detter J.C."/>
            <person name="Han C."/>
            <person name="Tapia R."/>
            <person name="Land M."/>
            <person name="Hauser L."/>
            <person name="Kyrpides N."/>
            <person name="Ivanova N."/>
            <person name="Mikhailova N."/>
            <person name="Pagani I."/>
            <person name="Stams A.J.M."/>
            <person name="Plugge C.M."/>
            <person name="Muyzer G."/>
            <person name="Kuever J."/>
            <person name="Parshina S.N."/>
            <person name="Ivanova A.E."/>
            <person name="Nazina T.N."/>
            <person name="Brambilla E."/>
            <person name="Spring S."/>
            <person name="Klenk H.-P."/>
            <person name="Woyke T."/>
        </authorList>
    </citation>
    <scope>NUCLEOTIDE SEQUENCE [LARGE SCALE GENOMIC DNA]</scope>
    <source>
        <strain evidence="7">ATCC 23193 / DSM 2154 / NCIB 8452 / DL</strain>
    </source>
</reference>
<evidence type="ECO:0000313" key="6">
    <source>
        <dbReference type="EMBL" id="AEG58814.1"/>
    </source>
</evidence>
<dbReference type="GO" id="GO:0003824">
    <property type="term" value="F:catalytic activity"/>
    <property type="evidence" value="ECO:0007669"/>
    <property type="project" value="InterPro"/>
</dbReference>